<protein>
    <submittedName>
        <fullName evidence="1">Uncharacterized protein</fullName>
    </submittedName>
</protein>
<keyword evidence="2" id="KW-1185">Reference proteome</keyword>
<sequence>MAVTVKDVLNIQQSLRRYDPGHLADDAVATRNWTRLNPKKVVLYQEPSKSHGRPFTLAWQTDWMLGKLAVLGHRSTVSMDATFGTNKYGASNLVSVLTKVRDRVNAYRLETLKTPEEWRPNCFFVDDAKEENIALRQVG</sequence>
<evidence type="ECO:0000313" key="1">
    <source>
        <dbReference type="EMBL" id="KAL3688344.1"/>
    </source>
</evidence>
<accession>A0ABD3HDV5</accession>
<proteinExistence type="predicted"/>
<reference evidence="1 2" key="1">
    <citation type="submission" date="2024-09" db="EMBL/GenBank/DDBJ databases">
        <title>Chromosome-scale assembly of Riccia sorocarpa.</title>
        <authorList>
            <person name="Paukszto L."/>
        </authorList>
    </citation>
    <scope>NUCLEOTIDE SEQUENCE [LARGE SCALE GENOMIC DNA]</scope>
    <source>
        <strain evidence="1">LP-2024</strain>
        <tissue evidence="1">Aerial parts of the thallus</tissue>
    </source>
</reference>
<dbReference type="PANTHER" id="PTHR33977:SF1">
    <property type="entry name" value="ZINC ION BINDING PROTEIN"/>
    <property type="match status" value="1"/>
</dbReference>
<evidence type="ECO:0000313" key="2">
    <source>
        <dbReference type="Proteomes" id="UP001633002"/>
    </source>
</evidence>
<name>A0ABD3HDV5_9MARC</name>
<comment type="caution">
    <text evidence="1">The sequence shown here is derived from an EMBL/GenBank/DDBJ whole genome shotgun (WGS) entry which is preliminary data.</text>
</comment>
<dbReference type="Proteomes" id="UP001633002">
    <property type="component" value="Unassembled WGS sequence"/>
</dbReference>
<dbReference type="AlphaFoldDB" id="A0ABD3HDV5"/>
<dbReference type="PANTHER" id="PTHR33977">
    <property type="entry name" value="ZINC ION BINDING PROTEIN"/>
    <property type="match status" value="1"/>
</dbReference>
<organism evidence="1 2">
    <name type="scientific">Riccia sorocarpa</name>
    <dbReference type="NCBI Taxonomy" id="122646"/>
    <lineage>
        <taxon>Eukaryota</taxon>
        <taxon>Viridiplantae</taxon>
        <taxon>Streptophyta</taxon>
        <taxon>Embryophyta</taxon>
        <taxon>Marchantiophyta</taxon>
        <taxon>Marchantiopsida</taxon>
        <taxon>Marchantiidae</taxon>
        <taxon>Marchantiales</taxon>
        <taxon>Ricciaceae</taxon>
        <taxon>Riccia</taxon>
    </lineage>
</organism>
<gene>
    <name evidence="1" type="ORF">R1sor_014653</name>
</gene>
<dbReference type="EMBL" id="JBJQOH010000004">
    <property type="protein sequence ID" value="KAL3688344.1"/>
    <property type="molecule type" value="Genomic_DNA"/>
</dbReference>